<dbReference type="OrthoDB" id="8037455at2759"/>
<feature type="region of interest" description="Disordered" evidence="2">
    <location>
        <begin position="336"/>
        <end position="371"/>
    </location>
</feature>
<dbReference type="GO" id="GO:0062129">
    <property type="term" value="C:chitin-based extracellular matrix"/>
    <property type="evidence" value="ECO:0007669"/>
    <property type="project" value="TreeGrafter"/>
</dbReference>
<dbReference type="OMA" id="QDDGRYH"/>
<dbReference type="PANTHER" id="PTHR10380">
    <property type="entry name" value="CUTICLE PROTEIN"/>
    <property type="match status" value="1"/>
</dbReference>
<dbReference type="STRING" id="7234.B4GCE8"/>
<organism evidence="4">
    <name type="scientific">Drosophila persimilis</name>
    <name type="common">Fruit fly</name>
    <dbReference type="NCBI Taxonomy" id="7234"/>
    <lineage>
        <taxon>Eukaryota</taxon>
        <taxon>Metazoa</taxon>
        <taxon>Ecdysozoa</taxon>
        <taxon>Arthropoda</taxon>
        <taxon>Hexapoda</taxon>
        <taxon>Insecta</taxon>
        <taxon>Pterygota</taxon>
        <taxon>Neoptera</taxon>
        <taxon>Endopterygota</taxon>
        <taxon>Diptera</taxon>
        <taxon>Brachycera</taxon>
        <taxon>Muscomorpha</taxon>
        <taxon>Ephydroidea</taxon>
        <taxon>Drosophilidae</taxon>
        <taxon>Drosophila</taxon>
        <taxon>Sophophora</taxon>
    </lineage>
</organism>
<accession>B4GCE8</accession>
<dbReference type="eggNOG" id="ENOG502T3HG">
    <property type="taxonomic scope" value="Eukaryota"/>
</dbReference>
<keyword evidence="1" id="KW-0193">Cuticle</keyword>
<dbReference type="Proteomes" id="UP000008744">
    <property type="component" value="Unassembled WGS sequence"/>
</dbReference>
<dbReference type="EMBL" id="CH479181">
    <property type="protein sequence ID" value="EDW32425.1"/>
    <property type="molecule type" value="Genomic_DNA"/>
</dbReference>
<evidence type="ECO:0000256" key="1">
    <source>
        <dbReference type="PROSITE-ProRule" id="PRU00497"/>
    </source>
</evidence>
<evidence type="ECO:0000313" key="4">
    <source>
        <dbReference type="Proteomes" id="UP000008744"/>
    </source>
</evidence>
<name>B4GCE8_DROPE</name>
<dbReference type="PANTHER" id="PTHR10380:SF200">
    <property type="entry name" value="CUTICULAR PROTEIN 49AB-RELATED"/>
    <property type="match status" value="1"/>
</dbReference>
<dbReference type="Pfam" id="PF00379">
    <property type="entry name" value="Chitin_bind_4"/>
    <property type="match status" value="1"/>
</dbReference>
<dbReference type="GO" id="GO:0008010">
    <property type="term" value="F:structural constituent of chitin-based larval cuticle"/>
    <property type="evidence" value="ECO:0007669"/>
    <property type="project" value="TreeGrafter"/>
</dbReference>
<dbReference type="InterPro" id="IPR000618">
    <property type="entry name" value="Insect_cuticle"/>
</dbReference>
<dbReference type="HOGENOM" id="CLU_063532_0_0_1"/>
<sequence>MFTQSMLRFSAVVVVVSNPVPRSCQVTRVTPSAGGKRGEQYVYYVSVTLLSLLSATPSPVPDEDLNGKYTVSGQNSNAGKYRSVDDGRYHPSSQNEGRYNHMPQPYTHVTDHRELGAYHHVPYPYDGGYGPYAGLNLPYVHDAKPYNHDLYTSTTTTTTKKPTTTTKRTTTTTTTTTTTPRNILYNYDDEGRHKILHQEEIRKKDKYDHAFLTENGIYGEEEAKIHHTGGTHAKGYYEYTGDDGMLYRVNYASNDGGFMPEGDHIPTPPPIPEAIARALKYVEEQHKANGGAQFDHRGFRINHMTKDIKAQIKSIHLERMPKELSDQIRMLEHEVELAEEEEREEERAEQERQKRKRLSDVHPTVQPVVPH</sequence>
<feature type="region of interest" description="Disordered" evidence="2">
    <location>
        <begin position="67"/>
        <end position="101"/>
    </location>
</feature>
<evidence type="ECO:0000256" key="2">
    <source>
        <dbReference type="SAM" id="MobiDB-lite"/>
    </source>
</evidence>
<dbReference type="AlphaFoldDB" id="B4GCE8"/>
<dbReference type="PhylomeDB" id="B4GCE8"/>
<keyword evidence="4" id="KW-1185">Reference proteome</keyword>
<dbReference type="PROSITE" id="PS51155">
    <property type="entry name" value="CHIT_BIND_RR_2"/>
    <property type="match status" value="1"/>
</dbReference>
<feature type="compositionally biased region" description="Polar residues" evidence="2">
    <location>
        <begin position="69"/>
        <end position="78"/>
    </location>
</feature>
<proteinExistence type="predicted"/>
<dbReference type="InterPro" id="IPR050468">
    <property type="entry name" value="Cuticle_Struct_Prot"/>
</dbReference>
<reference evidence="3 4" key="1">
    <citation type="journal article" date="2007" name="Nature">
        <title>Evolution of genes and genomes on the Drosophila phylogeny.</title>
        <authorList>
            <consortium name="Drosophila 12 Genomes Consortium"/>
            <person name="Clark A.G."/>
            <person name="Eisen M.B."/>
            <person name="Smith D.R."/>
            <person name="Bergman C.M."/>
            <person name="Oliver B."/>
            <person name="Markow T.A."/>
            <person name="Kaufman T.C."/>
            <person name="Kellis M."/>
            <person name="Gelbart W."/>
            <person name="Iyer V.N."/>
            <person name="Pollard D.A."/>
            <person name="Sackton T.B."/>
            <person name="Larracuente A.M."/>
            <person name="Singh N.D."/>
            <person name="Abad J.P."/>
            <person name="Abt D.N."/>
            <person name="Adryan B."/>
            <person name="Aguade M."/>
            <person name="Akashi H."/>
            <person name="Anderson W.W."/>
            <person name="Aquadro C.F."/>
            <person name="Ardell D.H."/>
            <person name="Arguello R."/>
            <person name="Artieri C.G."/>
            <person name="Barbash D.A."/>
            <person name="Barker D."/>
            <person name="Barsanti P."/>
            <person name="Batterham P."/>
            <person name="Batzoglou S."/>
            <person name="Begun D."/>
            <person name="Bhutkar A."/>
            <person name="Blanco E."/>
            <person name="Bosak S.A."/>
            <person name="Bradley R.K."/>
            <person name="Brand A.D."/>
            <person name="Brent M.R."/>
            <person name="Brooks A.N."/>
            <person name="Brown R.H."/>
            <person name="Butlin R.K."/>
            <person name="Caggese C."/>
            <person name="Calvi B.R."/>
            <person name="Bernardo de Carvalho A."/>
            <person name="Caspi A."/>
            <person name="Castrezana S."/>
            <person name="Celniker S.E."/>
            <person name="Chang J.L."/>
            <person name="Chapple C."/>
            <person name="Chatterji S."/>
            <person name="Chinwalla A."/>
            <person name="Civetta A."/>
            <person name="Clifton S.W."/>
            <person name="Comeron J.M."/>
            <person name="Costello J.C."/>
            <person name="Coyne J.A."/>
            <person name="Daub J."/>
            <person name="David R.G."/>
            <person name="Delcher A.L."/>
            <person name="Delehaunty K."/>
            <person name="Do C.B."/>
            <person name="Ebling H."/>
            <person name="Edwards K."/>
            <person name="Eickbush T."/>
            <person name="Evans J.D."/>
            <person name="Filipski A."/>
            <person name="Findeiss S."/>
            <person name="Freyhult E."/>
            <person name="Fulton L."/>
            <person name="Fulton R."/>
            <person name="Garcia A.C."/>
            <person name="Gardiner A."/>
            <person name="Garfield D.A."/>
            <person name="Garvin B.E."/>
            <person name="Gibson G."/>
            <person name="Gilbert D."/>
            <person name="Gnerre S."/>
            <person name="Godfrey J."/>
            <person name="Good R."/>
            <person name="Gotea V."/>
            <person name="Gravely B."/>
            <person name="Greenberg A.J."/>
            <person name="Griffiths-Jones S."/>
            <person name="Gross S."/>
            <person name="Guigo R."/>
            <person name="Gustafson E.A."/>
            <person name="Haerty W."/>
            <person name="Hahn M.W."/>
            <person name="Halligan D.L."/>
            <person name="Halpern A.L."/>
            <person name="Halter G.M."/>
            <person name="Han M.V."/>
            <person name="Heger A."/>
            <person name="Hillier L."/>
            <person name="Hinrichs A.S."/>
            <person name="Holmes I."/>
            <person name="Hoskins R.A."/>
            <person name="Hubisz M.J."/>
            <person name="Hultmark D."/>
            <person name="Huntley M.A."/>
            <person name="Jaffe D.B."/>
            <person name="Jagadeeshan S."/>
            <person name="Jeck W.R."/>
            <person name="Johnson J."/>
            <person name="Jones C.D."/>
            <person name="Jordan W.C."/>
            <person name="Karpen G.H."/>
            <person name="Kataoka E."/>
            <person name="Keightley P.D."/>
            <person name="Kheradpour P."/>
            <person name="Kirkness E.F."/>
            <person name="Koerich L.B."/>
            <person name="Kristiansen K."/>
            <person name="Kudrna D."/>
            <person name="Kulathinal R.J."/>
            <person name="Kumar S."/>
            <person name="Kwok R."/>
            <person name="Lander E."/>
            <person name="Langley C.H."/>
            <person name="Lapoint R."/>
            <person name="Lazzaro B.P."/>
            <person name="Lee S.J."/>
            <person name="Levesque L."/>
            <person name="Li R."/>
            <person name="Lin C.F."/>
            <person name="Lin M.F."/>
            <person name="Lindblad-Toh K."/>
            <person name="Llopart A."/>
            <person name="Long M."/>
            <person name="Low L."/>
            <person name="Lozovsky E."/>
            <person name="Lu J."/>
            <person name="Luo M."/>
            <person name="Machado C.A."/>
            <person name="Makalowski W."/>
            <person name="Marzo M."/>
            <person name="Matsuda M."/>
            <person name="Matzkin L."/>
            <person name="McAllister B."/>
            <person name="McBride C.S."/>
            <person name="McKernan B."/>
            <person name="McKernan K."/>
            <person name="Mendez-Lago M."/>
            <person name="Minx P."/>
            <person name="Mollenhauer M.U."/>
            <person name="Montooth K."/>
            <person name="Mount S.M."/>
            <person name="Mu X."/>
            <person name="Myers E."/>
            <person name="Negre B."/>
            <person name="Newfeld S."/>
            <person name="Nielsen R."/>
            <person name="Noor M.A."/>
            <person name="O'Grady P."/>
            <person name="Pachter L."/>
            <person name="Papaceit M."/>
            <person name="Parisi M.J."/>
            <person name="Parisi M."/>
            <person name="Parts L."/>
            <person name="Pedersen J.S."/>
            <person name="Pesole G."/>
            <person name="Phillippy A.M."/>
            <person name="Ponting C.P."/>
            <person name="Pop M."/>
            <person name="Porcelli D."/>
            <person name="Powell J.R."/>
            <person name="Prohaska S."/>
            <person name="Pruitt K."/>
            <person name="Puig M."/>
            <person name="Quesneville H."/>
            <person name="Ram K.R."/>
            <person name="Rand D."/>
            <person name="Rasmussen M.D."/>
            <person name="Reed L.K."/>
            <person name="Reenan R."/>
            <person name="Reily A."/>
            <person name="Remington K.A."/>
            <person name="Rieger T.T."/>
            <person name="Ritchie M.G."/>
            <person name="Robin C."/>
            <person name="Rogers Y.H."/>
            <person name="Rohde C."/>
            <person name="Rozas J."/>
            <person name="Rubenfield M.J."/>
            <person name="Ruiz A."/>
            <person name="Russo S."/>
            <person name="Salzberg S.L."/>
            <person name="Sanchez-Gracia A."/>
            <person name="Saranga D.J."/>
            <person name="Sato H."/>
            <person name="Schaeffer S.W."/>
            <person name="Schatz M.C."/>
            <person name="Schlenke T."/>
            <person name="Schwartz R."/>
            <person name="Segarra C."/>
            <person name="Singh R.S."/>
            <person name="Sirot L."/>
            <person name="Sirota M."/>
            <person name="Sisneros N.B."/>
            <person name="Smith C.D."/>
            <person name="Smith T.F."/>
            <person name="Spieth J."/>
            <person name="Stage D.E."/>
            <person name="Stark A."/>
            <person name="Stephan W."/>
            <person name="Strausberg R.L."/>
            <person name="Strempel S."/>
            <person name="Sturgill D."/>
            <person name="Sutton G."/>
            <person name="Sutton G.G."/>
            <person name="Tao W."/>
            <person name="Teichmann S."/>
            <person name="Tobari Y.N."/>
            <person name="Tomimura Y."/>
            <person name="Tsolas J.M."/>
            <person name="Valente V.L."/>
            <person name="Venter E."/>
            <person name="Venter J.C."/>
            <person name="Vicario S."/>
            <person name="Vieira F.G."/>
            <person name="Vilella A.J."/>
            <person name="Villasante A."/>
            <person name="Walenz B."/>
            <person name="Wang J."/>
            <person name="Wasserman M."/>
            <person name="Watts T."/>
            <person name="Wilson D."/>
            <person name="Wilson R.K."/>
            <person name="Wing R.A."/>
            <person name="Wolfner M.F."/>
            <person name="Wong A."/>
            <person name="Wong G.K."/>
            <person name="Wu C.I."/>
            <person name="Wu G."/>
            <person name="Yamamoto D."/>
            <person name="Yang H.P."/>
            <person name="Yang S.P."/>
            <person name="Yorke J.A."/>
            <person name="Yoshida K."/>
            <person name="Zdobnov E."/>
            <person name="Zhang P."/>
            <person name="Zhang Y."/>
            <person name="Zimin A.V."/>
            <person name="Baldwin J."/>
            <person name="Abdouelleil A."/>
            <person name="Abdulkadir J."/>
            <person name="Abebe A."/>
            <person name="Abera B."/>
            <person name="Abreu J."/>
            <person name="Acer S.C."/>
            <person name="Aftuck L."/>
            <person name="Alexander A."/>
            <person name="An P."/>
            <person name="Anderson E."/>
            <person name="Anderson S."/>
            <person name="Arachi H."/>
            <person name="Azer M."/>
            <person name="Bachantsang P."/>
            <person name="Barry A."/>
            <person name="Bayul T."/>
            <person name="Berlin A."/>
            <person name="Bessette D."/>
            <person name="Bloom T."/>
            <person name="Blye J."/>
            <person name="Boguslavskiy L."/>
            <person name="Bonnet C."/>
            <person name="Boukhgalter B."/>
            <person name="Bourzgui I."/>
            <person name="Brown A."/>
            <person name="Cahill P."/>
            <person name="Channer S."/>
            <person name="Cheshatsang Y."/>
            <person name="Chuda L."/>
            <person name="Citroen M."/>
            <person name="Collymore A."/>
            <person name="Cooke P."/>
            <person name="Costello M."/>
            <person name="D'Aco K."/>
            <person name="Daza R."/>
            <person name="De Haan G."/>
            <person name="DeGray S."/>
            <person name="DeMaso C."/>
            <person name="Dhargay N."/>
            <person name="Dooley K."/>
            <person name="Dooley E."/>
            <person name="Doricent M."/>
            <person name="Dorje P."/>
            <person name="Dorjee K."/>
            <person name="Dupes A."/>
            <person name="Elong R."/>
            <person name="Falk J."/>
            <person name="Farina A."/>
            <person name="Faro S."/>
            <person name="Ferguson D."/>
            <person name="Fisher S."/>
            <person name="Foley C.D."/>
            <person name="Franke A."/>
            <person name="Friedrich D."/>
            <person name="Gadbois L."/>
            <person name="Gearin G."/>
            <person name="Gearin C.R."/>
            <person name="Giannoukos G."/>
            <person name="Goode T."/>
            <person name="Graham J."/>
            <person name="Grandbois E."/>
            <person name="Grewal S."/>
            <person name="Gyaltsen K."/>
            <person name="Hafez N."/>
            <person name="Hagos B."/>
            <person name="Hall J."/>
            <person name="Henson C."/>
            <person name="Hollinger A."/>
            <person name="Honan T."/>
            <person name="Huard M.D."/>
            <person name="Hughes L."/>
            <person name="Hurhula B."/>
            <person name="Husby M.E."/>
            <person name="Kamat A."/>
            <person name="Kanga B."/>
            <person name="Kashin S."/>
            <person name="Khazanovich D."/>
            <person name="Kisner P."/>
            <person name="Lance K."/>
            <person name="Lara M."/>
            <person name="Lee W."/>
            <person name="Lennon N."/>
            <person name="Letendre F."/>
            <person name="LeVine R."/>
            <person name="Lipovsky A."/>
            <person name="Liu X."/>
            <person name="Liu J."/>
            <person name="Liu S."/>
            <person name="Lokyitsang T."/>
            <person name="Lokyitsang Y."/>
            <person name="Lubonja R."/>
            <person name="Lui A."/>
            <person name="MacDonald P."/>
            <person name="Magnisalis V."/>
            <person name="Maru K."/>
            <person name="Matthews C."/>
            <person name="McCusker W."/>
            <person name="McDonough S."/>
            <person name="Mehta T."/>
            <person name="Meldrim J."/>
            <person name="Meneus L."/>
            <person name="Mihai O."/>
            <person name="Mihalev A."/>
            <person name="Mihova T."/>
            <person name="Mittelman R."/>
            <person name="Mlenga V."/>
            <person name="Montmayeur A."/>
            <person name="Mulrain L."/>
            <person name="Navidi A."/>
            <person name="Naylor J."/>
            <person name="Negash T."/>
            <person name="Nguyen T."/>
            <person name="Nguyen N."/>
            <person name="Nicol R."/>
            <person name="Norbu C."/>
            <person name="Norbu N."/>
            <person name="Novod N."/>
            <person name="O'Neill B."/>
            <person name="Osman S."/>
            <person name="Markiewicz E."/>
            <person name="Oyono O.L."/>
            <person name="Patti C."/>
            <person name="Phunkhang P."/>
            <person name="Pierre F."/>
            <person name="Priest M."/>
            <person name="Raghuraman S."/>
            <person name="Rege F."/>
            <person name="Reyes R."/>
            <person name="Rise C."/>
            <person name="Rogov P."/>
            <person name="Ross K."/>
            <person name="Ryan E."/>
            <person name="Settipalli S."/>
            <person name="Shea T."/>
            <person name="Sherpa N."/>
            <person name="Shi L."/>
            <person name="Shih D."/>
            <person name="Sparrow T."/>
            <person name="Spaulding J."/>
            <person name="Stalker J."/>
            <person name="Stange-Thomann N."/>
            <person name="Stavropoulos S."/>
            <person name="Stone C."/>
            <person name="Strader C."/>
            <person name="Tesfaye S."/>
            <person name="Thomson T."/>
            <person name="Thoulutsang Y."/>
            <person name="Thoulutsang D."/>
            <person name="Topham K."/>
            <person name="Topping I."/>
            <person name="Tsamla T."/>
            <person name="Vassiliev H."/>
            <person name="Vo A."/>
            <person name="Wangchuk T."/>
            <person name="Wangdi T."/>
            <person name="Weiand M."/>
            <person name="Wilkinson J."/>
            <person name="Wilson A."/>
            <person name="Yadav S."/>
            <person name="Young G."/>
            <person name="Yu Q."/>
            <person name="Zembek L."/>
            <person name="Zhong D."/>
            <person name="Zimmer A."/>
            <person name="Zwirko Z."/>
            <person name="Jaffe D.B."/>
            <person name="Alvarez P."/>
            <person name="Brockman W."/>
            <person name="Butler J."/>
            <person name="Chin C."/>
            <person name="Gnerre S."/>
            <person name="Grabherr M."/>
            <person name="Kleber M."/>
            <person name="Mauceli E."/>
            <person name="MacCallum I."/>
        </authorList>
    </citation>
    <scope>NUCLEOTIDE SEQUENCE [LARGE SCALE GENOMIC DNA]</scope>
    <source>
        <strain evidence="4">MSH-3 / Tucson 14011-0111.49</strain>
    </source>
</reference>
<evidence type="ECO:0000313" key="3">
    <source>
        <dbReference type="EMBL" id="EDW32425.1"/>
    </source>
</evidence>
<feature type="region of interest" description="Disordered" evidence="2">
    <location>
        <begin position="156"/>
        <end position="178"/>
    </location>
</feature>
<protein>
    <submittedName>
        <fullName evidence="3">GL11632</fullName>
    </submittedName>
</protein>
<gene>
    <name evidence="3" type="primary">Dper\GL11632</name>
    <name evidence="3" type="ORF">Dper_GL11632</name>
</gene>